<dbReference type="InterPro" id="IPR016181">
    <property type="entry name" value="Acyl_CoA_acyltransferase"/>
</dbReference>
<evidence type="ECO:0000313" key="2">
    <source>
        <dbReference type="EMBL" id="AGX44682.1"/>
    </source>
</evidence>
<dbReference type="Proteomes" id="UP000017118">
    <property type="component" value="Chromosome"/>
</dbReference>
<dbReference type="RefSeq" id="WP_022748467.1">
    <property type="nucleotide sequence ID" value="NC_022571.1"/>
</dbReference>
<dbReference type="GO" id="GO:0004343">
    <property type="term" value="F:glucosamine 6-phosphate N-acetyltransferase activity"/>
    <property type="evidence" value="ECO:0007669"/>
    <property type="project" value="TreeGrafter"/>
</dbReference>
<reference evidence="2 3" key="1">
    <citation type="journal article" date="2013" name="Genome Announc.">
        <title>Complete Genome Sequence of the Solvent Producer Clostridium saccharobutylicum NCP262 (DSM 13864).</title>
        <authorList>
            <person name="Poehlein A."/>
            <person name="Hartwich K."/>
            <person name="Krabben P."/>
            <person name="Ehrenreich A."/>
            <person name="Liebl W."/>
            <person name="Durre P."/>
            <person name="Gottschalk G."/>
            <person name="Daniel R."/>
        </authorList>
    </citation>
    <scope>NUCLEOTIDE SEQUENCE [LARGE SCALE GENOMIC DNA]</scope>
    <source>
        <strain evidence="2">DSM 13864</strain>
    </source>
</reference>
<dbReference type="InterPro" id="IPR039143">
    <property type="entry name" value="GNPNAT1-like"/>
</dbReference>
<dbReference type="Pfam" id="PF13673">
    <property type="entry name" value="Acetyltransf_10"/>
    <property type="match status" value="1"/>
</dbReference>
<dbReference type="PATRIC" id="fig|1345695.10.peg.819"/>
<dbReference type="EMBL" id="CP006721">
    <property type="protein sequence ID" value="AGX44682.1"/>
    <property type="molecule type" value="Genomic_DNA"/>
</dbReference>
<sequence length="154" mass="17592">MLEENNLITIKQYNSLCEEAKHIRMEVFVKEQGFKDEFDEWDNKVSHVVLFVDGKAAGTGRLLPGKSNKIFIIGRVAVLKKYRKLHLGSKIISALEEMAKTLGGISIELSAQCTAQRFYEKLGYVASGEIYLDEFCKHIHMEKQLYGKEINHVI</sequence>
<organism evidence="2 3">
    <name type="scientific">Clostridium saccharobutylicum DSM 13864</name>
    <dbReference type="NCBI Taxonomy" id="1345695"/>
    <lineage>
        <taxon>Bacteria</taxon>
        <taxon>Bacillati</taxon>
        <taxon>Bacillota</taxon>
        <taxon>Clostridia</taxon>
        <taxon>Eubacteriales</taxon>
        <taxon>Clostridiaceae</taxon>
        <taxon>Clostridium</taxon>
    </lineage>
</organism>
<dbReference type="SUPFAM" id="SSF55729">
    <property type="entry name" value="Acyl-CoA N-acyltransferases (Nat)"/>
    <property type="match status" value="1"/>
</dbReference>
<dbReference type="PANTHER" id="PTHR13355:SF11">
    <property type="entry name" value="GLUCOSAMINE 6-PHOSPHATE N-ACETYLTRANSFERASE"/>
    <property type="match status" value="1"/>
</dbReference>
<dbReference type="CDD" id="cd04301">
    <property type="entry name" value="NAT_SF"/>
    <property type="match status" value="1"/>
</dbReference>
<proteinExistence type="predicted"/>
<dbReference type="PROSITE" id="PS51186">
    <property type="entry name" value="GNAT"/>
    <property type="match status" value="1"/>
</dbReference>
<name>U5MYV2_CLOSA</name>
<feature type="domain" description="N-acetyltransferase" evidence="1">
    <location>
        <begin position="8"/>
        <end position="146"/>
    </location>
</feature>
<keyword evidence="2" id="KW-0012">Acyltransferase</keyword>
<keyword evidence="3" id="KW-1185">Reference proteome</keyword>
<dbReference type="eggNOG" id="COG2153">
    <property type="taxonomic scope" value="Bacteria"/>
</dbReference>
<evidence type="ECO:0000259" key="1">
    <source>
        <dbReference type="PROSITE" id="PS51186"/>
    </source>
</evidence>
<gene>
    <name evidence="2" type="ORF">CLSA_c37210</name>
</gene>
<protein>
    <submittedName>
        <fullName evidence="2">Putative acyltransferase</fullName>
    </submittedName>
</protein>
<dbReference type="PANTHER" id="PTHR13355">
    <property type="entry name" value="GLUCOSAMINE 6-PHOSPHATE N-ACETYLTRANSFERASE"/>
    <property type="match status" value="1"/>
</dbReference>
<dbReference type="InterPro" id="IPR000182">
    <property type="entry name" value="GNAT_dom"/>
</dbReference>
<dbReference type="KEGG" id="csb:CLSA_c37210"/>
<evidence type="ECO:0000313" key="3">
    <source>
        <dbReference type="Proteomes" id="UP000017118"/>
    </source>
</evidence>
<dbReference type="Gene3D" id="3.40.630.30">
    <property type="match status" value="1"/>
</dbReference>
<keyword evidence="2" id="KW-0808">Transferase</keyword>
<accession>U5MYV2</accession>
<dbReference type="AlphaFoldDB" id="U5MYV2"/>
<dbReference type="OrthoDB" id="9796171at2"/>
<dbReference type="HOGENOM" id="CLU_056607_6_1_9"/>
<dbReference type="GeneID" id="55476030"/>